<dbReference type="SUPFAM" id="SSF82171">
    <property type="entry name" value="DPP6 N-terminal domain-like"/>
    <property type="match status" value="1"/>
</dbReference>
<gene>
    <name evidence="2" type="ORF">HJG52_10035</name>
</gene>
<evidence type="ECO:0000259" key="1">
    <source>
        <dbReference type="SMART" id="SM00909"/>
    </source>
</evidence>
<dbReference type="SMART" id="SM00909">
    <property type="entry name" value="Germane"/>
    <property type="match status" value="1"/>
</dbReference>
<dbReference type="Pfam" id="PF10647">
    <property type="entry name" value="Gmad1"/>
    <property type="match status" value="1"/>
</dbReference>
<proteinExistence type="predicted"/>
<accession>A0A849HIE4</accession>
<dbReference type="Pfam" id="PF10646">
    <property type="entry name" value="Germane"/>
    <property type="match status" value="1"/>
</dbReference>
<dbReference type="AlphaFoldDB" id="A0A849HIE4"/>
<name>A0A849HIE4_9MICO</name>
<organism evidence="2 3">
    <name type="scientific">Knoellia koreensis</name>
    <dbReference type="NCBI Taxonomy" id="2730921"/>
    <lineage>
        <taxon>Bacteria</taxon>
        <taxon>Bacillati</taxon>
        <taxon>Actinomycetota</taxon>
        <taxon>Actinomycetes</taxon>
        <taxon>Micrococcales</taxon>
        <taxon>Intrasporangiaceae</taxon>
        <taxon>Knoellia</taxon>
    </lineage>
</organism>
<dbReference type="EMBL" id="JABEPQ010000002">
    <property type="protein sequence ID" value="NNM46344.1"/>
    <property type="molecule type" value="Genomic_DNA"/>
</dbReference>
<sequence>MRRRVLVGAVGAVVCALLTACGGLSTSSTVRPGLEVGSAPENEVKVEANPVAPGSTPVQVVNGFIRAAAASDDQYQVARSFLGPRQASSWRPDNSVVVFTSSDQVEIKATGPDTVTAVVTATARIDGDGRYHELPDNTTMQASFGVGKLDGEWRITQLPEGFGSWLSSADLERLYDPFRIYFLSAVERQLVPDIRWFPLGTGLATRLARALLAGVPAYLNGAVRTDVPAGTRLAVDAVTIDSGIARVDLSTKGLGSDPERRQNLAAQFYNTVTQAPGVDRVALELEGADLQVPGAPREIDSLASLGFGARPDPTGRPLLRTGTSLTVIDKDQLSDPDRRPASQRSDDLPTLQLGWAFPALSAAGNELAAVSGDRQQLSRWRGREQVQVIGPGSLLTQPTYDRLAVLWFSGVTGGRTAMWAINTAGDSADTQRPVTVKASWLTGRRIVAQKVSPDGQRLAVVSTDPQGKSPRLQVAGIQREASGVPASLAEPLTLAPSLSLMRDVVWVDETELAVLGRKTSAQVVRPWFVPLGGPISAGPELAGAQAITTVNGERGLVATTDQHQVLLRAGNRWQRIGAATDLIVPAGALP</sequence>
<dbReference type="RefSeq" id="WP_171243456.1">
    <property type="nucleotide sequence ID" value="NZ_JABEPQ010000002.1"/>
</dbReference>
<keyword evidence="3" id="KW-1185">Reference proteome</keyword>
<dbReference type="InterPro" id="IPR059026">
    <property type="entry name" value="LpqB_N"/>
</dbReference>
<evidence type="ECO:0000313" key="2">
    <source>
        <dbReference type="EMBL" id="NNM46344.1"/>
    </source>
</evidence>
<dbReference type="InterPro" id="IPR018910">
    <property type="entry name" value="LpqB_C"/>
</dbReference>
<dbReference type="Proteomes" id="UP000588586">
    <property type="component" value="Unassembled WGS sequence"/>
</dbReference>
<dbReference type="Pfam" id="PF25976">
    <property type="entry name" value="LpqB_N"/>
    <property type="match status" value="1"/>
</dbReference>
<reference evidence="2 3" key="1">
    <citation type="submission" date="2020-04" db="EMBL/GenBank/DDBJ databases">
        <title>Knoellia sp. isolate from air conditioner.</title>
        <authorList>
            <person name="Chea S."/>
            <person name="Kim D.-U."/>
        </authorList>
    </citation>
    <scope>NUCLEOTIDE SEQUENCE [LARGE SCALE GENOMIC DNA]</scope>
    <source>
        <strain evidence="2 3">DB2414S</strain>
    </source>
</reference>
<comment type="caution">
    <text evidence="2">The sequence shown here is derived from an EMBL/GenBank/DDBJ whole genome shotgun (WGS) entry which is preliminary data.</text>
</comment>
<dbReference type="InterPro" id="IPR019606">
    <property type="entry name" value="GerMN"/>
</dbReference>
<protein>
    <recommendedName>
        <fullName evidence="1">GerMN domain-containing protein</fullName>
    </recommendedName>
</protein>
<dbReference type="PROSITE" id="PS51257">
    <property type="entry name" value="PROKAR_LIPOPROTEIN"/>
    <property type="match status" value="1"/>
</dbReference>
<feature type="domain" description="GerMN" evidence="1">
    <location>
        <begin position="204"/>
        <end position="294"/>
    </location>
</feature>
<evidence type="ECO:0000313" key="3">
    <source>
        <dbReference type="Proteomes" id="UP000588586"/>
    </source>
</evidence>